<reference evidence="3" key="1">
    <citation type="submission" date="2023-07" db="EMBL/GenBank/DDBJ databases">
        <title>Description of three actinobacteria isolated from air of manufacturing shop in a pharmaceutical factory.</title>
        <authorList>
            <person name="Zhang D.-F."/>
        </authorList>
    </citation>
    <scope>NUCLEOTIDE SEQUENCE [LARGE SCALE GENOMIC DNA]</scope>
    <source>
        <strain evidence="3">CCTCC AB 2011122</strain>
    </source>
</reference>
<keyword evidence="3" id="KW-1185">Reference proteome</keyword>
<protein>
    <submittedName>
        <fullName evidence="2">Uncharacterized protein</fullName>
    </submittedName>
</protein>
<dbReference type="EMBL" id="JAVKGS010000001">
    <property type="protein sequence ID" value="MDR5690793.1"/>
    <property type="molecule type" value="Genomic_DNA"/>
</dbReference>
<evidence type="ECO:0000313" key="2">
    <source>
        <dbReference type="EMBL" id="MDR5690793.1"/>
    </source>
</evidence>
<feature type="region of interest" description="Disordered" evidence="1">
    <location>
        <begin position="1"/>
        <end position="22"/>
    </location>
</feature>
<accession>A0ABU1FGA4</accession>
<organism evidence="2 3">
    <name type="scientific">Agromyces indicus</name>
    <dbReference type="NCBI Taxonomy" id="758919"/>
    <lineage>
        <taxon>Bacteria</taxon>
        <taxon>Bacillati</taxon>
        <taxon>Actinomycetota</taxon>
        <taxon>Actinomycetes</taxon>
        <taxon>Micrococcales</taxon>
        <taxon>Microbacteriaceae</taxon>
        <taxon>Agromyces</taxon>
    </lineage>
</organism>
<evidence type="ECO:0000256" key="1">
    <source>
        <dbReference type="SAM" id="MobiDB-lite"/>
    </source>
</evidence>
<dbReference type="RefSeq" id="WP_310519488.1">
    <property type="nucleotide sequence ID" value="NZ_BAABBS010000001.1"/>
</dbReference>
<sequence length="71" mass="8004">MAEQPGFQNAPIEDGATEASRSEQIRGILVQVREDMKMGHAHDEQALLRQRLEEAGIAVSDDEIERYISHE</sequence>
<name>A0ABU1FGA4_9MICO</name>
<dbReference type="Proteomes" id="UP001260072">
    <property type="component" value="Unassembled WGS sequence"/>
</dbReference>
<gene>
    <name evidence="2" type="ORF">RH861_01825</name>
</gene>
<evidence type="ECO:0000313" key="3">
    <source>
        <dbReference type="Proteomes" id="UP001260072"/>
    </source>
</evidence>
<comment type="caution">
    <text evidence="2">The sequence shown here is derived from an EMBL/GenBank/DDBJ whole genome shotgun (WGS) entry which is preliminary data.</text>
</comment>
<proteinExistence type="predicted"/>